<accession>A0ABS2ZA00</accession>
<comment type="caution">
    <text evidence="1">The sequence shown here is derived from an EMBL/GenBank/DDBJ whole genome shotgun (WGS) entry which is preliminary data.</text>
</comment>
<dbReference type="EMBL" id="JAAWVN010027739">
    <property type="protein sequence ID" value="MBN3294697.1"/>
    <property type="molecule type" value="Genomic_DNA"/>
</dbReference>
<dbReference type="GO" id="GO:0016874">
    <property type="term" value="F:ligase activity"/>
    <property type="evidence" value="ECO:0007669"/>
    <property type="project" value="UniProtKB-KW"/>
</dbReference>
<feature type="non-terminal residue" evidence="1">
    <location>
        <position position="111"/>
    </location>
</feature>
<dbReference type="Proteomes" id="UP001166052">
    <property type="component" value="Unassembled WGS sequence"/>
</dbReference>
<feature type="non-terminal residue" evidence="1">
    <location>
        <position position="1"/>
    </location>
</feature>
<proteinExistence type="predicted"/>
<organism evidence="1 2">
    <name type="scientific">Polypterus senegalus</name>
    <name type="common">Senegal bichir</name>
    <dbReference type="NCBI Taxonomy" id="55291"/>
    <lineage>
        <taxon>Eukaryota</taxon>
        <taxon>Metazoa</taxon>
        <taxon>Chordata</taxon>
        <taxon>Craniata</taxon>
        <taxon>Vertebrata</taxon>
        <taxon>Euteleostomi</taxon>
        <taxon>Actinopterygii</taxon>
        <taxon>Polypteriformes</taxon>
        <taxon>Polypteridae</taxon>
        <taxon>Polypterus</taxon>
    </lineage>
</organism>
<keyword evidence="1" id="KW-0436">Ligase</keyword>
<reference evidence="1" key="1">
    <citation type="journal article" date="2021" name="Cell">
        <title>Tracing the genetic footprints of vertebrate landing in non-teleost ray-finned fishes.</title>
        <authorList>
            <person name="Bi X."/>
            <person name="Wang K."/>
            <person name="Yang L."/>
            <person name="Pan H."/>
            <person name="Jiang H."/>
            <person name="Wei Q."/>
            <person name="Fang M."/>
            <person name="Yu H."/>
            <person name="Zhu C."/>
            <person name="Cai Y."/>
            <person name="He Y."/>
            <person name="Gan X."/>
            <person name="Zeng H."/>
            <person name="Yu D."/>
            <person name="Zhu Y."/>
            <person name="Jiang H."/>
            <person name="Qiu Q."/>
            <person name="Yang H."/>
            <person name="Zhang Y.E."/>
            <person name="Wang W."/>
            <person name="Zhu M."/>
            <person name="He S."/>
            <person name="Zhang G."/>
        </authorList>
    </citation>
    <scope>NUCLEOTIDE SEQUENCE</scope>
    <source>
        <strain evidence="1">Bchr_001</strain>
    </source>
</reference>
<name>A0ABS2ZA00_POLSE</name>
<keyword evidence="2" id="KW-1185">Reference proteome</keyword>
<gene>
    <name evidence="1" type="primary">G2e3_16</name>
    <name evidence="1" type="ORF">GTO92_0016631</name>
</gene>
<protein>
    <submittedName>
        <fullName evidence="1">G2E3 ligase</fullName>
    </submittedName>
</protein>
<sequence length="111" mass="13019">MLLIAGCFNHVKEVDETEKLVQDYLEWYFCTRNSQCIRRFKYGLSTLNLLQKMKQYPGVFVNCMCFSQSKINAEATEDIFKIYFSEAGSGWRHEKGRTAAHWADYLLDIKS</sequence>
<evidence type="ECO:0000313" key="1">
    <source>
        <dbReference type="EMBL" id="MBN3294697.1"/>
    </source>
</evidence>
<evidence type="ECO:0000313" key="2">
    <source>
        <dbReference type="Proteomes" id="UP001166052"/>
    </source>
</evidence>